<dbReference type="EMBL" id="JABMIG020000069">
    <property type="protein sequence ID" value="KAL3795661.1"/>
    <property type="molecule type" value="Genomic_DNA"/>
</dbReference>
<evidence type="ECO:0008006" key="3">
    <source>
        <dbReference type="Google" id="ProtNLM"/>
    </source>
</evidence>
<reference evidence="1 2" key="1">
    <citation type="journal article" date="2020" name="G3 (Bethesda)">
        <title>Improved Reference Genome for Cyclotella cryptica CCMP332, a Model for Cell Wall Morphogenesis, Salinity Adaptation, and Lipid Production in Diatoms (Bacillariophyta).</title>
        <authorList>
            <person name="Roberts W.R."/>
            <person name="Downey K.M."/>
            <person name="Ruck E.C."/>
            <person name="Traller J.C."/>
            <person name="Alverson A.J."/>
        </authorList>
    </citation>
    <scope>NUCLEOTIDE SEQUENCE [LARGE SCALE GENOMIC DNA]</scope>
    <source>
        <strain evidence="1 2">CCMP332</strain>
    </source>
</reference>
<keyword evidence="2" id="KW-1185">Reference proteome</keyword>
<comment type="caution">
    <text evidence="1">The sequence shown here is derived from an EMBL/GenBank/DDBJ whole genome shotgun (WGS) entry which is preliminary data.</text>
</comment>
<proteinExistence type="predicted"/>
<gene>
    <name evidence="1" type="ORF">HJC23_002068</name>
</gene>
<evidence type="ECO:0000313" key="1">
    <source>
        <dbReference type="EMBL" id="KAL3795661.1"/>
    </source>
</evidence>
<name>A0ABD3Q7Y0_9STRA</name>
<protein>
    <recommendedName>
        <fullName evidence="3">Secreted protein</fullName>
    </recommendedName>
</protein>
<sequence>MFQTTIERMTENVILVVMTLGLAISTSGYELREECFGLSRRKCQRTPACYYDAYDGSCLPSGQEELLYDPYEDDYAPYKEDSGEDDWEYDPDEYHDEQYQQDCYSLSKRHCKAAVGCTYDRYAKACFRLENDVDEGGDALQALEPPSADWAPAKPRGWDEMKHSGSTRSKGMHIACACMFPLPSWVSSEGGFFCWCI</sequence>
<dbReference type="AlphaFoldDB" id="A0ABD3Q7Y0"/>
<accession>A0ABD3Q7Y0</accession>
<evidence type="ECO:0000313" key="2">
    <source>
        <dbReference type="Proteomes" id="UP001516023"/>
    </source>
</evidence>
<dbReference type="Proteomes" id="UP001516023">
    <property type="component" value="Unassembled WGS sequence"/>
</dbReference>
<organism evidence="1 2">
    <name type="scientific">Cyclotella cryptica</name>
    <dbReference type="NCBI Taxonomy" id="29204"/>
    <lineage>
        <taxon>Eukaryota</taxon>
        <taxon>Sar</taxon>
        <taxon>Stramenopiles</taxon>
        <taxon>Ochrophyta</taxon>
        <taxon>Bacillariophyta</taxon>
        <taxon>Coscinodiscophyceae</taxon>
        <taxon>Thalassiosirophycidae</taxon>
        <taxon>Stephanodiscales</taxon>
        <taxon>Stephanodiscaceae</taxon>
        <taxon>Cyclotella</taxon>
    </lineage>
</organism>